<protein>
    <submittedName>
        <fullName evidence="1">FAD-dependent oxidoreductase</fullName>
    </submittedName>
</protein>
<dbReference type="AlphaFoldDB" id="A0A4R4VFZ9"/>
<dbReference type="PANTHER" id="PTHR42716">
    <property type="entry name" value="L-ASPARTATE OXIDASE"/>
    <property type="match status" value="1"/>
</dbReference>
<dbReference type="Proteomes" id="UP000295258">
    <property type="component" value="Unassembled WGS sequence"/>
</dbReference>
<sequence>MTELRTDVLVVGGGLGGVAAALTAAKLGRKVIVTEHTDWLGGQLTAQAVPPDEHPWIEREFAPPGYADLRRRVRDYYRRNYPVRPGAGPLTDPGLGIVSRMNHEPRVAVAVLDEMLAPWRASGLITVLLRHEPVAAWTSGDRIDAVTLRDLETGGELTVAAPYVVDATELGDLLELADVEHVVGAEGRDTTGEPHAPSTADPLDQQAISWCFALEHRPGEEHVIDRPAGYEHWRDTVAPFWPGPQLSWTDVVPITLERREWRLFGDGTGHFDLWQFRRVLAGEQFTGLPDLTMVNWPQIDYWESPLLGADPAVALAGSRELSLSFLYWMQTEGGYPGLRLRPDVTGTRDGLAKTPYIRESRRIVAEFTVLEQHVGVQARPEGTGSEIFHDSVGLGRYRIDLHPSTAGRTYVDIEAYPFQIPLGALVPVRVDNLLPANKNIGTTHITNGCYRLHPVEWAIGEAVGALAGFCLDRDLPPRKVRSDAAQLSDYQHLLSDTLGITLAWPEEIRTHRE</sequence>
<reference evidence="1 2" key="1">
    <citation type="submission" date="2019-03" db="EMBL/GenBank/DDBJ databases">
        <title>Draft genome sequences of novel Actinobacteria.</title>
        <authorList>
            <person name="Sahin N."/>
            <person name="Ay H."/>
            <person name="Saygin H."/>
        </authorList>
    </citation>
    <scope>NUCLEOTIDE SEQUENCE [LARGE SCALE GENOMIC DNA]</scope>
    <source>
        <strain evidence="1 2">KC310</strain>
    </source>
</reference>
<keyword evidence="2" id="KW-1185">Reference proteome</keyword>
<dbReference type="SUPFAM" id="SSF51905">
    <property type="entry name" value="FAD/NAD(P)-binding domain"/>
    <property type="match status" value="1"/>
</dbReference>
<gene>
    <name evidence="1" type="ORF">E1292_20295</name>
</gene>
<dbReference type="InterPro" id="IPR005288">
    <property type="entry name" value="NadB"/>
</dbReference>
<dbReference type="Gene3D" id="3.50.50.60">
    <property type="entry name" value="FAD/NAD(P)-binding domain"/>
    <property type="match status" value="1"/>
</dbReference>
<dbReference type="InterPro" id="IPR036188">
    <property type="entry name" value="FAD/NAD-bd_sf"/>
</dbReference>
<evidence type="ECO:0000313" key="2">
    <source>
        <dbReference type="Proteomes" id="UP000295258"/>
    </source>
</evidence>
<dbReference type="GO" id="GO:0009435">
    <property type="term" value="P:NAD+ biosynthetic process"/>
    <property type="evidence" value="ECO:0007669"/>
    <property type="project" value="InterPro"/>
</dbReference>
<dbReference type="PANTHER" id="PTHR42716:SF1">
    <property type="entry name" value="SLL0471 PROTEIN"/>
    <property type="match status" value="1"/>
</dbReference>
<comment type="caution">
    <text evidence="1">The sequence shown here is derived from an EMBL/GenBank/DDBJ whole genome shotgun (WGS) entry which is preliminary data.</text>
</comment>
<proteinExistence type="predicted"/>
<name>A0A4R4VFZ9_9ACTN</name>
<organism evidence="1 2">
    <name type="scientific">Nonomuraea deserti</name>
    <dbReference type="NCBI Taxonomy" id="1848322"/>
    <lineage>
        <taxon>Bacteria</taxon>
        <taxon>Bacillati</taxon>
        <taxon>Actinomycetota</taxon>
        <taxon>Actinomycetes</taxon>
        <taxon>Streptosporangiales</taxon>
        <taxon>Streptosporangiaceae</taxon>
        <taxon>Nonomuraea</taxon>
    </lineage>
</organism>
<evidence type="ECO:0000313" key="1">
    <source>
        <dbReference type="EMBL" id="TDD03821.1"/>
    </source>
</evidence>
<dbReference type="EMBL" id="SMKO01000051">
    <property type="protein sequence ID" value="TDD03821.1"/>
    <property type="molecule type" value="Genomic_DNA"/>
</dbReference>
<dbReference type="Pfam" id="PF12831">
    <property type="entry name" value="FAD_oxidored"/>
    <property type="match status" value="1"/>
</dbReference>
<accession>A0A4R4VFZ9</accession>
<dbReference type="GO" id="GO:0008734">
    <property type="term" value="F:L-aspartate oxidase activity"/>
    <property type="evidence" value="ECO:0007669"/>
    <property type="project" value="InterPro"/>
</dbReference>
<dbReference type="RefSeq" id="WP_132596806.1">
    <property type="nucleotide sequence ID" value="NZ_SMKO01000051.1"/>
</dbReference>